<reference evidence="3" key="1">
    <citation type="journal article" date="2010" name="Nat. Biotechnol.">
        <title>Draft genome sequence of the oilseed species Ricinus communis.</title>
        <authorList>
            <person name="Chan A.P."/>
            <person name="Crabtree J."/>
            <person name="Zhao Q."/>
            <person name="Lorenzi H."/>
            <person name="Orvis J."/>
            <person name="Puiu D."/>
            <person name="Melake-Berhan A."/>
            <person name="Jones K.M."/>
            <person name="Redman J."/>
            <person name="Chen G."/>
            <person name="Cahoon E.B."/>
            <person name="Gedil M."/>
            <person name="Stanke M."/>
            <person name="Haas B.J."/>
            <person name="Wortman J.R."/>
            <person name="Fraser-Liggett C.M."/>
            <person name="Ravel J."/>
            <person name="Rabinowicz P.D."/>
        </authorList>
    </citation>
    <scope>NUCLEOTIDE SEQUENCE [LARGE SCALE GENOMIC DNA]</scope>
    <source>
        <strain evidence="3">cv. Hale</strain>
    </source>
</reference>
<protein>
    <recommendedName>
        <fullName evidence="1">Metallo-beta-lactamase domain-containing protein</fullName>
    </recommendedName>
</protein>
<organism evidence="2 3">
    <name type="scientific">Ricinus communis</name>
    <name type="common">Castor bean</name>
    <dbReference type="NCBI Taxonomy" id="3988"/>
    <lineage>
        <taxon>Eukaryota</taxon>
        <taxon>Viridiplantae</taxon>
        <taxon>Streptophyta</taxon>
        <taxon>Embryophyta</taxon>
        <taxon>Tracheophyta</taxon>
        <taxon>Spermatophyta</taxon>
        <taxon>Magnoliopsida</taxon>
        <taxon>eudicotyledons</taxon>
        <taxon>Gunneridae</taxon>
        <taxon>Pentapetalae</taxon>
        <taxon>rosids</taxon>
        <taxon>fabids</taxon>
        <taxon>Malpighiales</taxon>
        <taxon>Euphorbiaceae</taxon>
        <taxon>Acalyphoideae</taxon>
        <taxon>Acalypheae</taxon>
        <taxon>Ricinus</taxon>
    </lineage>
</organism>
<accession>B9TE98</accession>
<evidence type="ECO:0000259" key="1">
    <source>
        <dbReference type="Pfam" id="PF00753"/>
    </source>
</evidence>
<dbReference type="InterPro" id="IPR001279">
    <property type="entry name" value="Metallo-B-lactamas"/>
</dbReference>
<keyword evidence="3" id="KW-1185">Reference proteome</keyword>
<dbReference type="Gene3D" id="3.60.15.10">
    <property type="entry name" value="Ribonuclease Z/Hydroxyacylglutathione hydrolase-like"/>
    <property type="match status" value="1"/>
</dbReference>
<feature type="non-terminal residue" evidence="2">
    <location>
        <position position="211"/>
    </location>
</feature>
<dbReference type="EMBL" id="EQ978841">
    <property type="protein sequence ID" value="EEF25817.1"/>
    <property type="molecule type" value="Genomic_DNA"/>
</dbReference>
<proteinExistence type="predicted"/>
<evidence type="ECO:0000313" key="2">
    <source>
        <dbReference type="EMBL" id="EEF25817.1"/>
    </source>
</evidence>
<dbReference type="Proteomes" id="UP000008311">
    <property type="component" value="Unassembled WGS sequence"/>
</dbReference>
<dbReference type="AlphaFoldDB" id="B9TE98"/>
<gene>
    <name evidence="2" type="ORF">RCOM_1834950</name>
</gene>
<dbReference type="SUPFAM" id="SSF56281">
    <property type="entry name" value="Metallo-hydrolase/oxidoreductase"/>
    <property type="match status" value="1"/>
</dbReference>
<dbReference type="InParanoid" id="B9TE98"/>
<feature type="domain" description="Metallo-beta-lactamase" evidence="1">
    <location>
        <begin position="32"/>
        <end position="111"/>
    </location>
</feature>
<dbReference type="InterPro" id="IPR036866">
    <property type="entry name" value="RibonucZ/Hydroxyglut_hydro"/>
</dbReference>
<sequence>MPDKIFSLEILNAFHGDCLLLHYGTTAQPRILLVDGGPNGTFGKSLKPRLEELAGQRKRPLKLDHVMVTHLDDDHINGILELADEIDQGSDLVTARSFWFNTFDDALSEAPPELAQASIEVDTAGKDAVAAAVEKASISQGRSLRDAVVKLHAKQNDGQGILFAKDKGLALNMPGLDMTLICPDKRHLADLAKKWIASPAKKAEAAAYVDR</sequence>
<dbReference type="Pfam" id="PF00753">
    <property type="entry name" value="Lactamase_B"/>
    <property type="match status" value="1"/>
</dbReference>
<name>B9TE98_RICCO</name>
<evidence type="ECO:0000313" key="3">
    <source>
        <dbReference type="Proteomes" id="UP000008311"/>
    </source>
</evidence>